<name>A0A439CQI0_9PEZI</name>
<keyword evidence="2" id="KW-1185">Reference proteome</keyword>
<comment type="caution">
    <text evidence="1">The sequence shown here is derived from an EMBL/GenBank/DDBJ whole genome shotgun (WGS) entry which is preliminary data.</text>
</comment>
<proteinExistence type="predicted"/>
<sequence length="202" mass="22999">MSHLSWGLFLTTSRNTIKEYRDTELILGVIESVGHPDWGQEGAAWCLKPHLGLQISIPWMEVVFVSECEAAVRKEMALQQTFYGVDALELSKYRDTGFEYMRMLRAALVQMVETLRRNHVRIEGTYKRKLAQASRGFRENAKARTWGRYKGLAGGRKSPLSTVTSVHDPGLIDINDAENAENFSWDEYIHEEYLEARDGVGG</sequence>
<dbReference type="EMBL" id="RYZI01000571">
    <property type="protein sequence ID" value="RWA04426.1"/>
    <property type="molecule type" value="Genomic_DNA"/>
</dbReference>
<evidence type="ECO:0000313" key="2">
    <source>
        <dbReference type="Proteomes" id="UP000286045"/>
    </source>
</evidence>
<organism evidence="1 2">
    <name type="scientific">Xylaria grammica</name>
    <dbReference type="NCBI Taxonomy" id="363999"/>
    <lineage>
        <taxon>Eukaryota</taxon>
        <taxon>Fungi</taxon>
        <taxon>Dikarya</taxon>
        <taxon>Ascomycota</taxon>
        <taxon>Pezizomycotina</taxon>
        <taxon>Sordariomycetes</taxon>
        <taxon>Xylariomycetidae</taxon>
        <taxon>Xylariales</taxon>
        <taxon>Xylariaceae</taxon>
        <taxon>Xylaria</taxon>
    </lineage>
</organism>
<reference evidence="1 2" key="1">
    <citation type="submission" date="2018-12" db="EMBL/GenBank/DDBJ databases">
        <title>Draft genome sequence of Xylaria grammica IHI A82.</title>
        <authorList>
            <person name="Buettner E."/>
            <person name="Kellner H."/>
        </authorList>
    </citation>
    <scope>NUCLEOTIDE SEQUENCE [LARGE SCALE GENOMIC DNA]</scope>
    <source>
        <strain evidence="1 2">IHI A82</strain>
    </source>
</reference>
<gene>
    <name evidence="1" type="ORF">EKO27_g10683</name>
</gene>
<dbReference type="Proteomes" id="UP000286045">
    <property type="component" value="Unassembled WGS sequence"/>
</dbReference>
<dbReference type="AlphaFoldDB" id="A0A439CQI0"/>
<accession>A0A439CQI0</accession>
<protein>
    <submittedName>
        <fullName evidence="1">Uncharacterized protein</fullName>
    </submittedName>
</protein>
<evidence type="ECO:0000313" key="1">
    <source>
        <dbReference type="EMBL" id="RWA04426.1"/>
    </source>
</evidence>